<protein>
    <recommendedName>
        <fullName evidence="2">Putative carbamate hydrolase RutD</fullName>
        <ecNumber evidence="2">3.5.1.-</ecNumber>
    </recommendedName>
    <alternativeName>
        <fullName evidence="2">Aminohydrolase</fullName>
    </alternativeName>
</protein>
<comment type="catalytic activity">
    <reaction evidence="2">
        <text>carbamate + 2 H(+) = NH4(+) + CO2</text>
        <dbReference type="Rhea" id="RHEA:15649"/>
        <dbReference type="ChEBI" id="CHEBI:13941"/>
        <dbReference type="ChEBI" id="CHEBI:15378"/>
        <dbReference type="ChEBI" id="CHEBI:16526"/>
        <dbReference type="ChEBI" id="CHEBI:28938"/>
    </reaction>
</comment>
<evidence type="ECO:0000313" key="3">
    <source>
        <dbReference type="EMBL" id="AYO77945.1"/>
    </source>
</evidence>
<dbReference type="InterPro" id="IPR029058">
    <property type="entry name" value="AB_hydrolase_fold"/>
</dbReference>
<dbReference type="PANTHER" id="PTHR43433:SF5">
    <property type="entry name" value="AB HYDROLASE-1 DOMAIN-CONTAINING PROTEIN"/>
    <property type="match status" value="1"/>
</dbReference>
<reference evidence="3 4" key="1">
    <citation type="submission" date="2018-10" db="EMBL/GenBank/DDBJ databases">
        <title>Characterization and genome analysis of a novel bacterium Sphingobium yanoikuyae SJTF8 capable of degrading PAHs.</title>
        <authorList>
            <person name="Yin C."/>
            <person name="Xiong W."/>
            <person name="Liang R."/>
        </authorList>
    </citation>
    <scope>NUCLEOTIDE SEQUENCE [LARGE SCALE GENOMIC DNA]</scope>
    <source>
        <strain evidence="3 4">SJTF8</strain>
    </source>
</reference>
<dbReference type="NCBIfam" id="TIGR03611">
    <property type="entry name" value="RutD"/>
    <property type="match status" value="1"/>
</dbReference>
<dbReference type="SUPFAM" id="SSF53474">
    <property type="entry name" value="alpha/beta-Hydrolases"/>
    <property type="match status" value="1"/>
</dbReference>
<evidence type="ECO:0000313" key="4">
    <source>
        <dbReference type="Proteomes" id="UP000280708"/>
    </source>
</evidence>
<organism evidence="3 4">
    <name type="scientific">Sphingobium yanoikuyae</name>
    <name type="common">Sphingomonas yanoikuyae</name>
    <dbReference type="NCBI Taxonomy" id="13690"/>
    <lineage>
        <taxon>Bacteria</taxon>
        <taxon>Pseudomonadati</taxon>
        <taxon>Pseudomonadota</taxon>
        <taxon>Alphaproteobacteria</taxon>
        <taxon>Sphingomonadales</taxon>
        <taxon>Sphingomonadaceae</taxon>
        <taxon>Sphingobium</taxon>
    </lineage>
</organism>
<comment type="similarity">
    <text evidence="2">Belongs to the AB hydrolase superfamily. Hydrolase RutD family.</text>
</comment>
<dbReference type="HAMAP" id="MF_00832">
    <property type="entry name" value="RutD"/>
    <property type="match status" value="1"/>
</dbReference>
<dbReference type="PANTHER" id="PTHR43433">
    <property type="entry name" value="HYDROLASE, ALPHA/BETA FOLD FAMILY PROTEIN"/>
    <property type="match status" value="1"/>
</dbReference>
<dbReference type="Pfam" id="PF00561">
    <property type="entry name" value="Abhydrolase_1"/>
    <property type="match status" value="1"/>
</dbReference>
<dbReference type="AlphaFoldDB" id="A0A085JZV6"/>
<dbReference type="EC" id="3.5.1.-" evidence="2"/>
<dbReference type="RefSeq" id="WP_037512503.1">
    <property type="nucleotide sequence ID" value="NZ_CAIGKD010000023.1"/>
</dbReference>
<dbReference type="InterPro" id="IPR019913">
    <property type="entry name" value="Pyrimidine_utilisation_RutD"/>
</dbReference>
<accession>A0A085JZV6</accession>
<dbReference type="GO" id="GO:0016811">
    <property type="term" value="F:hydrolase activity, acting on carbon-nitrogen (but not peptide) bonds, in linear amides"/>
    <property type="evidence" value="ECO:0007669"/>
    <property type="project" value="InterPro"/>
</dbReference>
<gene>
    <name evidence="2 3" type="primary">rutD</name>
    <name evidence="3" type="ORF">EBF16_14300</name>
</gene>
<dbReference type="InterPro" id="IPR000073">
    <property type="entry name" value="AB_hydrolase_1"/>
</dbReference>
<evidence type="ECO:0000256" key="1">
    <source>
        <dbReference type="ARBA" id="ARBA00022801"/>
    </source>
</evidence>
<dbReference type="Proteomes" id="UP000280708">
    <property type="component" value="Chromosome"/>
</dbReference>
<dbReference type="Gene3D" id="3.40.50.1820">
    <property type="entry name" value="alpha/beta hydrolase"/>
    <property type="match status" value="1"/>
</dbReference>
<dbReference type="InterPro" id="IPR050471">
    <property type="entry name" value="AB_hydrolase"/>
</dbReference>
<dbReference type="PRINTS" id="PR00111">
    <property type="entry name" value="ABHYDROLASE"/>
</dbReference>
<keyword evidence="1 2" id="KW-0378">Hydrolase</keyword>
<proteinExistence type="inferred from homology"/>
<dbReference type="EMBL" id="CP033230">
    <property type="protein sequence ID" value="AYO77945.1"/>
    <property type="molecule type" value="Genomic_DNA"/>
</dbReference>
<name>A0A085JZV6_SPHYA</name>
<evidence type="ECO:0000256" key="2">
    <source>
        <dbReference type="HAMAP-Rule" id="MF_00832"/>
    </source>
</evidence>
<dbReference type="GO" id="GO:0006212">
    <property type="term" value="P:uracil catabolic process"/>
    <property type="evidence" value="ECO:0007669"/>
    <property type="project" value="UniProtKB-UniRule"/>
</dbReference>
<comment type="function">
    <text evidence="2">Involved in pyrimidine catabolism. May facilitate the hydrolysis of carbamate, a reaction that can also occur spontaneously.</text>
</comment>
<dbReference type="GO" id="GO:0019740">
    <property type="term" value="P:nitrogen utilization"/>
    <property type="evidence" value="ECO:0007669"/>
    <property type="project" value="UniProtKB-UniRule"/>
</dbReference>
<sequence>MAEAAGLYYEIHGRADAPPLILSSGLGGSASYWAPNIPALAEHFHVIAYDHRGTGRSDRTLPETTSVEDMAGDVVVLMDALGIGSAHFIGHALGGAIGMELAIATTRLDSLIVINGWRTLSPHTRRCFETRLALLRHAGVEAFLRAQPLFLFPPDWITAHDDALKAELAHHLATFPGAATMEKRIAAVQAYSPHLLDLTAVPRVLAIATRDDFLVPHASALDVAAPIAWAKTASFDWGGHACNVTDPDVFHRLVLEFLRS</sequence>